<organism evidence="1 2">
    <name type="scientific">Streptomyces glomeratus</name>
    <dbReference type="NCBI Taxonomy" id="284452"/>
    <lineage>
        <taxon>Bacteria</taxon>
        <taxon>Bacillati</taxon>
        <taxon>Actinomycetota</taxon>
        <taxon>Actinomycetes</taxon>
        <taxon>Kitasatosporales</taxon>
        <taxon>Streptomycetaceae</taxon>
        <taxon>Streptomyces</taxon>
    </lineage>
</organism>
<keyword evidence="2" id="KW-1185">Reference proteome</keyword>
<name>A0ABP6M7D0_9ACTN</name>
<reference evidence="2" key="1">
    <citation type="journal article" date="2019" name="Int. J. Syst. Evol. Microbiol.">
        <title>The Global Catalogue of Microorganisms (GCM) 10K type strain sequencing project: providing services to taxonomists for standard genome sequencing and annotation.</title>
        <authorList>
            <consortium name="The Broad Institute Genomics Platform"/>
            <consortium name="The Broad Institute Genome Sequencing Center for Infectious Disease"/>
            <person name="Wu L."/>
            <person name="Ma J."/>
        </authorList>
    </citation>
    <scope>NUCLEOTIDE SEQUENCE [LARGE SCALE GENOMIC DNA]</scope>
    <source>
        <strain evidence="2">JCM 9091</strain>
    </source>
</reference>
<dbReference type="RefSeq" id="WP_234519811.1">
    <property type="nucleotide sequence ID" value="NZ_BAAAUF010000082.1"/>
</dbReference>
<dbReference type="EMBL" id="BAAAUF010000082">
    <property type="protein sequence ID" value="GAA3074411.1"/>
    <property type="molecule type" value="Genomic_DNA"/>
</dbReference>
<dbReference type="Proteomes" id="UP001501532">
    <property type="component" value="Unassembled WGS sequence"/>
</dbReference>
<gene>
    <name evidence="1" type="ORF">GCM10010448_66140</name>
</gene>
<comment type="caution">
    <text evidence="1">The sequence shown here is derived from an EMBL/GenBank/DDBJ whole genome shotgun (WGS) entry which is preliminary data.</text>
</comment>
<sequence length="75" mass="8396">MNKSGAHMAAKALDPKNKRGIAIRWASKDVAAEAVDKPITQWLEHHPDHVTELNDWQNKIARKLGKGGRFDPRTA</sequence>
<proteinExistence type="predicted"/>
<accession>A0ABP6M7D0</accession>
<evidence type="ECO:0000313" key="1">
    <source>
        <dbReference type="EMBL" id="GAA3074411.1"/>
    </source>
</evidence>
<protein>
    <submittedName>
        <fullName evidence="1">Uncharacterized protein</fullName>
    </submittedName>
</protein>
<evidence type="ECO:0000313" key="2">
    <source>
        <dbReference type="Proteomes" id="UP001501532"/>
    </source>
</evidence>